<dbReference type="PANTHER" id="PTHR33392:SF6">
    <property type="entry name" value="POLYISOPRENYL-TEICHOIC ACID--PEPTIDOGLYCAN TEICHOIC ACID TRANSFERASE TAGU"/>
    <property type="match status" value="1"/>
</dbReference>
<dbReference type="NCBIfam" id="TIGR00350">
    <property type="entry name" value="lytR_cpsA_psr"/>
    <property type="match status" value="1"/>
</dbReference>
<evidence type="ECO:0000259" key="6">
    <source>
        <dbReference type="Pfam" id="PF03816"/>
    </source>
</evidence>
<dbReference type="Pfam" id="PF03816">
    <property type="entry name" value="LytR_cpsA_psr"/>
    <property type="match status" value="1"/>
</dbReference>
<accession>A0A2N3LNN3</accession>
<evidence type="ECO:0000256" key="2">
    <source>
        <dbReference type="ARBA" id="ARBA00022692"/>
    </source>
</evidence>
<evidence type="ECO:0000256" key="3">
    <source>
        <dbReference type="ARBA" id="ARBA00022968"/>
    </source>
</evidence>
<sequence>MESTDKKSLSSKKKKRRIIGYTFLIIFILLLAIGGILYYQLQPAQHFKAAPVVTPGNTSASNSTADENKLSDSVLNILLIGSDQRKDEKIGHSDSMIIVHVDLKKKEYHTLSIPRDTRVYLEGFGYTKLTSVQYIMQATKGQKEGVQAAVETVGNLTGIPINYYVETNYWGFKSMVDAIGDVEVNVPFDVTLTHPWYKENKNKVIRAGTHTFDGKMVSELVHERYSLKNGEFGRQQLQQAALVGIAKSALNPNNITHLPSLVNSISDFLIATNMTTSDIVSLGLAVKDLDINSIHYHQLHGENKKMYDDVLQANNDQFILDPQDIEEVAAKYFIN</sequence>
<proteinExistence type="inferred from homology"/>
<protein>
    <submittedName>
        <fullName evidence="7">LytR family transcriptional regulator</fullName>
    </submittedName>
</protein>
<reference evidence="7 8" key="1">
    <citation type="submission" date="2017-11" db="EMBL/GenBank/DDBJ databases">
        <title>Bacillus camelliae sp. nov., isolated from pu'er tea.</title>
        <authorList>
            <person name="Niu L."/>
        </authorList>
    </citation>
    <scope>NUCLEOTIDE SEQUENCE [LARGE SCALE GENOMIC DNA]</scope>
    <source>
        <strain evidence="7 8">7578-1</strain>
    </source>
</reference>
<keyword evidence="8" id="KW-1185">Reference proteome</keyword>
<comment type="similarity">
    <text evidence="1">Belongs to the LytR/CpsA/Psr (LCP) family.</text>
</comment>
<dbReference type="Gene3D" id="3.40.630.190">
    <property type="entry name" value="LCP protein"/>
    <property type="match status" value="1"/>
</dbReference>
<keyword evidence="2 5" id="KW-0812">Transmembrane</keyword>
<feature type="domain" description="Cell envelope-related transcriptional attenuator" evidence="6">
    <location>
        <begin position="92"/>
        <end position="248"/>
    </location>
</feature>
<comment type="caution">
    <text evidence="7">The sequence shown here is derived from an EMBL/GenBank/DDBJ whole genome shotgun (WGS) entry which is preliminary data.</text>
</comment>
<dbReference type="OrthoDB" id="27330at2"/>
<keyword evidence="3" id="KW-0735">Signal-anchor</keyword>
<dbReference type="PANTHER" id="PTHR33392">
    <property type="entry name" value="POLYISOPRENYL-TEICHOIC ACID--PEPTIDOGLYCAN TEICHOIC ACID TRANSFERASE TAGU"/>
    <property type="match status" value="1"/>
</dbReference>
<keyword evidence="5" id="KW-0472">Membrane</keyword>
<name>A0A2N3LNN3_9BACI</name>
<feature type="transmembrane region" description="Helical" evidence="5">
    <location>
        <begin position="21"/>
        <end position="41"/>
    </location>
</feature>
<gene>
    <name evidence="7" type="ORF">CWO92_04170</name>
</gene>
<dbReference type="InterPro" id="IPR004474">
    <property type="entry name" value="LytR_CpsA_psr"/>
</dbReference>
<dbReference type="RefSeq" id="WP_101352940.1">
    <property type="nucleotide sequence ID" value="NZ_PIQO01000002.1"/>
</dbReference>
<dbReference type="EMBL" id="PIQO01000002">
    <property type="protein sequence ID" value="PKR86302.1"/>
    <property type="molecule type" value="Genomic_DNA"/>
</dbReference>
<dbReference type="Proteomes" id="UP000233440">
    <property type="component" value="Unassembled WGS sequence"/>
</dbReference>
<evidence type="ECO:0000256" key="5">
    <source>
        <dbReference type="SAM" id="Phobius"/>
    </source>
</evidence>
<evidence type="ECO:0000256" key="1">
    <source>
        <dbReference type="ARBA" id="ARBA00006068"/>
    </source>
</evidence>
<evidence type="ECO:0000313" key="7">
    <source>
        <dbReference type="EMBL" id="PKR86302.1"/>
    </source>
</evidence>
<keyword evidence="4 5" id="KW-1133">Transmembrane helix</keyword>
<dbReference type="InterPro" id="IPR050922">
    <property type="entry name" value="LytR/CpsA/Psr_CW_biosynth"/>
</dbReference>
<dbReference type="AlphaFoldDB" id="A0A2N3LNN3"/>
<organism evidence="7 8">
    <name type="scientific">Heyndrickxia camelliae</name>
    <dbReference type="NCBI Taxonomy" id="1707093"/>
    <lineage>
        <taxon>Bacteria</taxon>
        <taxon>Bacillati</taxon>
        <taxon>Bacillota</taxon>
        <taxon>Bacilli</taxon>
        <taxon>Bacillales</taxon>
        <taxon>Bacillaceae</taxon>
        <taxon>Heyndrickxia</taxon>
    </lineage>
</organism>
<evidence type="ECO:0000256" key="4">
    <source>
        <dbReference type="ARBA" id="ARBA00022989"/>
    </source>
</evidence>
<evidence type="ECO:0000313" key="8">
    <source>
        <dbReference type="Proteomes" id="UP000233440"/>
    </source>
</evidence>
<dbReference type="GO" id="GO:0071555">
    <property type="term" value="P:cell wall organization"/>
    <property type="evidence" value="ECO:0007669"/>
    <property type="project" value="UniProtKB-KW"/>
</dbReference>